<sequence>MCGARSDEPTHPPLRLPRERHTIPGVTITLVQAPVEVREMGGKLLGVAKLGPGIREGSGATIASEVGGLTVPARKTYRVIGADRPGHGDRGRHRPHRVAAGVLNETRAPFPRCEGGGSLSQRRPSASMDSDESGEA</sequence>
<proteinExistence type="predicted"/>
<evidence type="ECO:0000256" key="1">
    <source>
        <dbReference type="SAM" id="MobiDB-lite"/>
    </source>
</evidence>
<name>A0ABP6DAD0_9ACTN</name>
<feature type="region of interest" description="Disordered" evidence="1">
    <location>
        <begin position="106"/>
        <end position="136"/>
    </location>
</feature>
<gene>
    <name evidence="2" type="ORF">GCM10010411_88010</name>
</gene>
<evidence type="ECO:0000313" key="2">
    <source>
        <dbReference type="EMBL" id="GAA2635410.1"/>
    </source>
</evidence>
<organism evidence="2 3">
    <name type="scientific">Actinomadura fulvescens</name>
    <dbReference type="NCBI Taxonomy" id="46160"/>
    <lineage>
        <taxon>Bacteria</taxon>
        <taxon>Bacillati</taxon>
        <taxon>Actinomycetota</taxon>
        <taxon>Actinomycetes</taxon>
        <taxon>Streptosporangiales</taxon>
        <taxon>Thermomonosporaceae</taxon>
        <taxon>Actinomadura</taxon>
    </lineage>
</organism>
<evidence type="ECO:0000313" key="3">
    <source>
        <dbReference type="Proteomes" id="UP001501509"/>
    </source>
</evidence>
<feature type="compositionally biased region" description="Polar residues" evidence="1">
    <location>
        <begin position="119"/>
        <end position="128"/>
    </location>
</feature>
<protein>
    <submittedName>
        <fullName evidence="2">Uncharacterized protein</fullName>
    </submittedName>
</protein>
<dbReference type="EMBL" id="BAAATD010000019">
    <property type="protein sequence ID" value="GAA2635410.1"/>
    <property type="molecule type" value="Genomic_DNA"/>
</dbReference>
<keyword evidence="3" id="KW-1185">Reference proteome</keyword>
<accession>A0ABP6DAD0</accession>
<dbReference type="Proteomes" id="UP001501509">
    <property type="component" value="Unassembled WGS sequence"/>
</dbReference>
<comment type="caution">
    <text evidence="2">The sequence shown here is derived from an EMBL/GenBank/DDBJ whole genome shotgun (WGS) entry which is preliminary data.</text>
</comment>
<reference evidence="3" key="1">
    <citation type="journal article" date="2019" name="Int. J. Syst. Evol. Microbiol.">
        <title>The Global Catalogue of Microorganisms (GCM) 10K type strain sequencing project: providing services to taxonomists for standard genome sequencing and annotation.</title>
        <authorList>
            <consortium name="The Broad Institute Genomics Platform"/>
            <consortium name="The Broad Institute Genome Sequencing Center for Infectious Disease"/>
            <person name="Wu L."/>
            <person name="Ma J."/>
        </authorList>
    </citation>
    <scope>NUCLEOTIDE SEQUENCE [LARGE SCALE GENOMIC DNA]</scope>
    <source>
        <strain evidence="3">JCM 6833</strain>
    </source>
</reference>